<feature type="transmembrane region" description="Helical" evidence="1">
    <location>
        <begin position="50"/>
        <end position="76"/>
    </location>
</feature>
<gene>
    <name evidence="2" type="ORF">ACFFIP_04210</name>
</gene>
<feature type="transmembrane region" description="Helical" evidence="1">
    <location>
        <begin position="147"/>
        <end position="173"/>
    </location>
</feature>
<keyword evidence="3" id="KW-1185">Reference proteome</keyword>
<dbReference type="RefSeq" id="WP_382386317.1">
    <property type="nucleotide sequence ID" value="NZ_JBHLWI010000008.1"/>
</dbReference>
<feature type="transmembrane region" description="Helical" evidence="1">
    <location>
        <begin position="266"/>
        <end position="283"/>
    </location>
</feature>
<feature type="transmembrane region" description="Helical" evidence="1">
    <location>
        <begin position="97"/>
        <end position="127"/>
    </location>
</feature>
<feature type="transmembrane region" description="Helical" evidence="1">
    <location>
        <begin position="314"/>
        <end position="336"/>
    </location>
</feature>
<dbReference type="EMBL" id="JBHLWI010000008">
    <property type="protein sequence ID" value="MFC0261874.1"/>
    <property type="molecule type" value="Genomic_DNA"/>
</dbReference>
<protein>
    <recommendedName>
        <fullName evidence="4">Dolichyl-phosphate-mannose-protein mannosyltransferase</fullName>
    </recommendedName>
</protein>
<dbReference type="Proteomes" id="UP001589797">
    <property type="component" value="Unassembled WGS sequence"/>
</dbReference>
<evidence type="ECO:0000313" key="3">
    <source>
        <dbReference type="Proteomes" id="UP001589797"/>
    </source>
</evidence>
<sequence>MLVLSSIYLFVLEVPLLQPEMTWMLIGENMSEGKIMYKDILDDTGPFSAWVYWILVFVFGKNIWIFKLFAGAILFLQMVYLNSLFISYKSFEEITYIPAFVLMILVHLSFDILILSPALMGSTFIIFALGQLFSQTVLQKEGKDSVLLVGIFGGIAACFHFPLVFFLPYMLLVGIIISGFSFTQLLLSIIGYFLPILICSVYYFWQDALPEFITEYILTSRTLEIYKHVRFRDLMLLLVTPLFFSFMGLFTGSVFKSLTVNQQKQLQLMLIFLFFSASAFFLTNRIAPYQLVIMLPALTYLISMLFLSVKKGMFLRITSISFSLLIPIIGYSWLFWKTQNQTMDTYGVYYQNKHKITEGKTTLVLGNDLAYYQNAKQVTPYLNYHLTKELLTDFNNLENVVMAFKHFQQFSPQVIVDEEGLFEELLEHLPILKEQYRKSGNYFLLDTNNTKE</sequence>
<evidence type="ECO:0000256" key="1">
    <source>
        <dbReference type="SAM" id="Phobius"/>
    </source>
</evidence>
<accession>A0ABV6FPU1</accession>
<evidence type="ECO:0008006" key="4">
    <source>
        <dbReference type="Google" id="ProtNLM"/>
    </source>
</evidence>
<name>A0ABV6FPU1_9BACT</name>
<reference evidence="2 3" key="1">
    <citation type="submission" date="2024-09" db="EMBL/GenBank/DDBJ databases">
        <authorList>
            <person name="Sun Q."/>
            <person name="Mori K."/>
        </authorList>
    </citation>
    <scope>NUCLEOTIDE SEQUENCE [LARGE SCALE GENOMIC DNA]</scope>
    <source>
        <strain evidence="2 3">CCM 7650</strain>
    </source>
</reference>
<feature type="transmembrane region" description="Helical" evidence="1">
    <location>
        <begin position="185"/>
        <end position="205"/>
    </location>
</feature>
<keyword evidence="1" id="KW-0472">Membrane</keyword>
<feature type="transmembrane region" description="Helical" evidence="1">
    <location>
        <begin position="289"/>
        <end position="307"/>
    </location>
</feature>
<keyword evidence="1" id="KW-1133">Transmembrane helix</keyword>
<feature type="transmembrane region" description="Helical" evidence="1">
    <location>
        <begin position="234"/>
        <end position="254"/>
    </location>
</feature>
<comment type="caution">
    <text evidence="2">The sequence shown here is derived from an EMBL/GenBank/DDBJ whole genome shotgun (WGS) entry which is preliminary data.</text>
</comment>
<proteinExistence type="predicted"/>
<keyword evidence="1" id="KW-0812">Transmembrane</keyword>
<evidence type="ECO:0000313" key="2">
    <source>
        <dbReference type="EMBL" id="MFC0261874.1"/>
    </source>
</evidence>
<organism evidence="2 3">
    <name type="scientific">Fontibacter flavus</name>
    <dbReference type="NCBI Taxonomy" id="654838"/>
    <lineage>
        <taxon>Bacteria</taxon>
        <taxon>Pseudomonadati</taxon>
        <taxon>Bacteroidota</taxon>
        <taxon>Cytophagia</taxon>
        <taxon>Cytophagales</taxon>
        <taxon>Cyclobacteriaceae</taxon>
        <taxon>Fontibacter</taxon>
    </lineage>
</organism>